<name>A0A2N5U717_9BASI</name>
<proteinExistence type="predicted"/>
<protein>
    <submittedName>
        <fullName evidence="1">Uncharacterized protein</fullName>
    </submittedName>
</protein>
<sequence>MAILVLLAPRTSSCQLRDFFLEHSVVSSNSKRKELVRAAKLYLNTGQYSMLHPPSLPKLTHLQIAGVQSASKCASLAAGAAANAGSASKNSAADAGAAAYNKASQAGHAVGSKA</sequence>
<dbReference type="AlphaFoldDB" id="A0A2N5U717"/>
<gene>
    <name evidence="1" type="ORF">PCASD_23697</name>
</gene>
<organism evidence="1 2">
    <name type="scientific">Puccinia coronata f. sp. avenae</name>
    <dbReference type="NCBI Taxonomy" id="200324"/>
    <lineage>
        <taxon>Eukaryota</taxon>
        <taxon>Fungi</taxon>
        <taxon>Dikarya</taxon>
        <taxon>Basidiomycota</taxon>
        <taxon>Pucciniomycotina</taxon>
        <taxon>Pucciniomycetes</taxon>
        <taxon>Pucciniales</taxon>
        <taxon>Pucciniaceae</taxon>
        <taxon>Puccinia</taxon>
    </lineage>
</organism>
<comment type="caution">
    <text evidence="1">The sequence shown here is derived from an EMBL/GenBank/DDBJ whole genome shotgun (WGS) entry which is preliminary data.</text>
</comment>
<evidence type="ECO:0000313" key="2">
    <source>
        <dbReference type="Proteomes" id="UP000235392"/>
    </source>
</evidence>
<accession>A0A2N5U717</accession>
<evidence type="ECO:0000313" key="1">
    <source>
        <dbReference type="EMBL" id="PLW33520.1"/>
    </source>
</evidence>
<dbReference type="Proteomes" id="UP000235392">
    <property type="component" value="Unassembled WGS sequence"/>
</dbReference>
<dbReference type="EMBL" id="PGCI01000218">
    <property type="protein sequence ID" value="PLW33520.1"/>
    <property type="molecule type" value="Genomic_DNA"/>
</dbReference>
<reference evidence="1 2" key="1">
    <citation type="submission" date="2017-11" db="EMBL/GenBank/DDBJ databases">
        <title>De novo assembly and phasing of dikaryotic genomes from two isolates of Puccinia coronata f. sp. avenae, the causal agent of oat crown rust.</title>
        <authorList>
            <person name="Miller M.E."/>
            <person name="Zhang Y."/>
            <person name="Omidvar V."/>
            <person name="Sperschneider J."/>
            <person name="Schwessinger B."/>
            <person name="Raley C."/>
            <person name="Palmer J.M."/>
            <person name="Garnica D."/>
            <person name="Upadhyaya N."/>
            <person name="Rathjen J."/>
            <person name="Taylor J.M."/>
            <person name="Park R.F."/>
            <person name="Dodds P.N."/>
            <person name="Hirsch C.D."/>
            <person name="Kianian S.F."/>
            <person name="Figueroa M."/>
        </authorList>
    </citation>
    <scope>NUCLEOTIDE SEQUENCE [LARGE SCALE GENOMIC DNA]</scope>
    <source>
        <strain evidence="1">12SD80</strain>
    </source>
</reference>